<evidence type="ECO:0000313" key="3">
    <source>
        <dbReference type="Proteomes" id="UP000253209"/>
    </source>
</evidence>
<feature type="signal peptide" evidence="1">
    <location>
        <begin position="1"/>
        <end position="21"/>
    </location>
</feature>
<name>A0A367GQ36_9SPHI</name>
<keyword evidence="3" id="KW-1185">Reference proteome</keyword>
<dbReference type="AlphaFoldDB" id="A0A367GQ36"/>
<dbReference type="OrthoDB" id="761965at2"/>
<organism evidence="2 3">
    <name type="scientific">Mucilaginibacter hurinus</name>
    <dbReference type="NCBI Taxonomy" id="2201324"/>
    <lineage>
        <taxon>Bacteria</taxon>
        <taxon>Pseudomonadati</taxon>
        <taxon>Bacteroidota</taxon>
        <taxon>Sphingobacteriia</taxon>
        <taxon>Sphingobacteriales</taxon>
        <taxon>Sphingobacteriaceae</taxon>
        <taxon>Mucilaginibacter</taxon>
    </lineage>
</organism>
<accession>A0A367GQ36</accession>
<sequence>MKNRITFILAFLVLSVSSTMAQGLLGTLTKAATGTNNAASGVSGVTGSVDNAVGTANAAVETVGKLKGLFGKKKAKEAEAAAAAAAAAAQAALAAVPAAPALAPGQKITVVTVAGADFATLKKLNENIKACGIVADTKMKFSSEASTIDVTHTASTDELLKLMQETSKDVFTEKNLAGLEDGKISLKLK</sequence>
<evidence type="ECO:0000313" key="2">
    <source>
        <dbReference type="EMBL" id="RCH55567.1"/>
    </source>
</evidence>
<evidence type="ECO:0000256" key="1">
    <source>
        <dbReference type="SAM" id="SignalP"/>
    </source>
</evidence>
<reference evidence="2 3" key="1">
    <citation type="submission" date="2018-05" db="EMBL/GenBank/DDBJ databases">
        <title>Mucilaginibacter hurinus sp. nov., isolated from briquette warehouse soil.</title>
        <authorList>
            <person name="Choi L."/>
        </authorList>
    </citation>
    <scope>NUCLEOTIDE SEQUENCE [LARGE SCALE GENOMIC DNA]</scope>
    <source>
        <strain evidence="2 3">ZR32</strain>
    </source>
</reference>
<proteinExistence type="predicted"/>
<comment type="caution">
    <text evidence="2">The sequence shown here is derived from an EMBL/GenBank/DDBJ whole genome shotgun (WGS) entry which is preliminary data.</text>
</comment>
<keyword evidence="1" id="KW-0732">Signal</keyword>
<feature type="chain" id="PRO_5016770113" evidence="1">
    <location>
        <begin position="22"/>
        <end position="189"/>
    </location>
</feature>
<gene>
    <name evidence="2" type="ORF">DJ568_06655</name>
</gene>
<protein>
    <submittedName>
        <fullName evidence="2">Uncharacterized protein</fullName>
    </submittedName>
</protein>
<dbReference type="Proteomes" id="UP000253209">
    <property type="component" value="Unassembled WGS sequence"/>
</dbReference>
<dbReference type="RefSeq" id="WP_147238718.1">
    <property type="nucleotide sequence ID" value="NZ_QGDC01000003.1"/>
</dbReference>
<dbReference type="EMBL" id="QGDC01000003">
    <property type="protein sequence ID" value="RCH55567.1"/>
    <property type="molecule type" value="Genomic_DNA"/>
</dbReference>